<dbReference type="Pfam" id="PF15889">
    <property type="entry name" value="DUF4738"/>
    <property type="match status" value="1"/>
</dbReference>
<reference evidence="1 2" key="1">
    <citation type="submission" date="2020-02" db="EMBL/GenBank/DDBJ databases">
        <title>Draft genome sequence of two Spirosoma agri KCTC 52727 and Spirosoma terrae KCTC 52035.</title>
        <authorList>
            <person name="Rojas J."/>
            <person name="Ambika Manirajan B."/>
            <person name="Ratering S."/>
            <person name="Suarez C."/>
            <person name="Schnell S."/>
        </authorList>
    </citation>
    <scope>NUCLEOTIDE SEQUENCE [LARGE SCALE GENOMIC DNA]</scope>
    <source>
        <strain evidence="1 2">KCTC 52727</strain>
    </source>
</reference>
<evidence type="ECO:0000313" key="2">
    <source>
        <dbReference type="Proteomes" id="UP000477386"/>
    </source>
</evidence>
<evidence type="ECO:0008006" key="3">
    <source>
        <dbReference type="Google" id="ProtNLM"/>
    </source>
</evidence>
<gene>
    <name evidence="1" type="ORF">GK091_09755</name>
</gene>
<dbReference type="EMBL" id="JAAGNZ010000001">
    <property type="protein sequence ID" value="NEU67163.1"/>
    <property type="molecule type" value="Genomic_DNA"/>
</dbReference>
<proteinExistence type="predicted"/>
<organism evidence="1 2">
    <name type="scientific">Spirosoma agri</name>
    <dbReference type="NCBI Taxonomy" id="1987381"/>
    <lineage>
        <taxon>Bacteria</taxon>
        <taxon>Pseudomonadati</taxon>
        <taxon>Bacteroidota</taxon>
        <taxon>Cytophagia</taxon>
        <taxon>Cytophagales</taxon>
        <taxon>Cytophagaceae</taxon>
        <taxon>Spirosoma</taxon>
    </lineage>
</organism>
<protein>
    <recommendedName>
        <fullName evidence="3">Lipoprotein</fullName>
    </recommendedName>
</protein>
<dbReference type="AlphaFoldDB" id="A0A6M0IJR1"/>
<accession>A0A6M0IJR1</accession>
<dbReference type="Proteomes" id="UP000477386">
    <property type="component" value="Unassembled WGS sequence"/>
</dbReference>
<name>A0A6M0IJR1_9BACT</name>
<evidence type="ECO:0000313" key="1">
    <source>
        <dbReference type="EMBL" id="NEU67163.1"/>
    </source>
</evidence>
<keyword evidence="2" id="KW-1185">Reference proteome</keyword>
<sequence length="175" mass="19385">MKNAALFFLTASLLAACGHTERTTKNTSSPLVDSAVVTSPKPKNCLSLIEPEKLGKANDYQESAKSIKVALTLEKDTSTTETAGGCYFNNTVTVLATKKSGSQLFKRTLLKDDLLYFTKSDDVINRSVLQNTTYKPTFNGQKYITLTMSLRNPDSKKTANYIVFMNYFGEIVKVR</sequence>
<comment type="caution">
    <text evidence="1">The sequence shown here is derived from an EMBL/GenBank/DDBJ whole genome shotgun (WGS) entry which is preliminary data.</text>
</comment>
<dbReference type="InterPro" id="IPR031762">
    <property type="entry name" value="DUF4738"/>
</dbReference>
<dbReference type="PROSITE" id="PS51257">
    <property type="entry name" value="PROKAR_LIPOPROTEIN"/>
    <property type="match status" value="1"/>
</dbReference>